<dbReference type="PROSITE" id="PS50925">
    <property type="entry name" value="BLUF"/>
    <property type="match status" value="1"/>
</dbReference>
<dbReference type="AlphaFoldDB" id="A0A5C8HW95"/>
<comment type="caution">
    <text evidence="2">The sequence shown here is derived from an EMBL/GenBank/DDBJ whole genome shotgun (WGS) entry which is preliminary data.</text>
</comment>
<dbReference type="InterPro" id="IPR036046">
    <property type="entry name" value="Acylphosphatase-like_dom_sf"/>
</dbReference>
<dbReference type="SMART" id="SM01034">
    <property type="entry name" value="BLUF"/>
    <property type="match status" value="1"/>
</dbReference>
<dbReference type="OrthoDB" id="196105at2"/>
<evidence type="ECO:0000313" key="2">
    <source>
        <dbReference type="EMBL" id="TXK10349.1"/>
    </source>
</evidence>
<dbReference type="Gene3D" id="3.30.70.100">
    <property type="match status" value="1"/>
</dbReference>
<dbReference type="InterPro" id="IPR007024">
    <property type="entry name" value="BLUF_domain"/>
</dbReference>
<feature type="domain" description="BLUF" evidence="1">
    <location>
        <begin position="5"/>
        <end position="96"/>
    </location>
</feature>
<dbReference type="Proteomes" id="UP000321034">
    <property type="component" value="Unassembled WGS sequence"/>
</dbReference>
<proteinExistence type="predicted"/>
<sequence length="146" mass="16801">MTTELLSILYSSRAAEPFDDDRLRALLAQSRENNARHDLTGMLLYRGGRFVQVLEGPESTVRELVATIGADPRHTNMRVLFEEHLEERQFAEWTMGYEPISEPREEKPAAFRDTFDDLEVGDDATATLRAVRELSLWFRVRSSRGQ</sequence>
<dbReference type="RefSeq" id="WP_147895524.1">
    <property type="nucleotide sequence ID" value="NZ_BAAANR010000001.1"/>
</dbReference>
<accession>A0A5C8HW95</accession>
<reference evidence="2 3" key="1">
    <citation type="submission" date="2019-08" db="EMBL/GenBank/DDBJ databases">
        <authorList>
            <person name="Dong K."/>
        </authorList>
    </citation>
    <scope>NUCLEOTIDE SEQUENCE [LARGE SCALE GENOMIC DNA]</scope>
    <source>
        <strain evidence="2 3">JCM14558</strain>
    </source>
</reference>
<dbReference type="EMBL" id="VRSV01000002">
    <property type="protein sequence ID" value="TXK10349.1"/>
    <property type="molecule type" value="Genomic_DNA"/>
</dbReference>
<evidence type="ECO:0000259" key="1">
    <source>
        <dbReference type="PROSITE" id="PS50925"/>
    </source>
</evidence>
<protein>
    <submittedName>
        <fullName evidence="2">BLUF domain-containing protein</fullName>
    </submittedName>
</protein>
<gene>
    <name evidence="2" type="ORF">FVP77_16025</name>
</gene>
<keyword evidence="3" id="KW-1185">Reference proteome</keyword>
<name>A0A5C8HW95_9MICO</name>
<dbReference type="GO" id="GO:0071949">
    <property type="term" value="F:FAD binding"/>
    <property type="evidence" value="ECO:0007669"/>
    <property type="project" value="InterPro"/>
</dbReference>
<evidence type="ECO:0000313" key="3">
    <source>
        <dbReference type="Proteomes" id="UP000321034"/>
    </source>
</evidence>
<dbReference type="SUPFAM" id="SSF54975">
    <property type="entry name" value="Acylphosphatase/BLUF domain-like"/>
    <property type="match status" value="1"/>
</dbReference>
<organism evidence="2 3">
    <name type="scientific">Microbacterium hatanonis</name>
    <dbReference type="NCBI Taxonomy" id="404366"/>
    <lineage>
        <taxon>Bacteria</taxon>
        <taxon>Bacillati</taxon>
        <taxon>Actinomycetota</taxon>
        <taxon>Actinomycetes</taxon>
        <taxon>Micrococcales</taxon>
        <taxon>Microbacteriaceae</taxon>
        <taxon>Microbacterium</taxon>
    </lineage>
</organism>
<dbReference type="Pfam" id="PF04940">
    <property type="entry name" value="BLUF"/>
    <property type="match status" value="1"/>
</dbReference>
<dbReference type="GO" id="GO:0009882">
    <property type="term" value="F:blue light photoreceptor activity"/>
    <property type="evidence" value="ECO:0007669"/>
    <property type="project" value="InterPro"/>
</dbReference>